<feature type="region of interest" description="Disordered" evidence="1">
    <location>
        <begin position="1"/>
        <end position="22"/>
    </location>
</feature>
<evidence type="ECO:0000313" key="3">
    <source>
        <dbReference type="Proteomes" id="UP000184693"/>
    </source>
</evidence>
<name>A0A1N6K9V6_9BURK</name>
<organism evidence="2 3">
    <name type="scientific">Paraburkholderia phenazinium</name>
    <dbReference type="NCBI Taxonomy" id="60549"/>
    <lineage>
        <taxon>Bacteria</taxon>
        <taxon>Pseudomonadati</taxon>
        <taxon>Pseudomonadota</taxon>
        <taxon>Betaproteobacteria</taxon>
        <taxon>Burkholderiales</taxon>
        <taxon>Burkholderiaceae</taxon>
        <taxon>Paraburkholderia</taxon>
    </lineage>
</organism>
<dbReference type="AlphaFoldDB" id="A0A1N6K9V6"/>
<dbReference type="EMBL" id="FSRM01000002">
    <property type="protein sequence ID" value="SIO53117.1"/>
    <property type="molecule type" value="Genomic_DNA"/>
</dbReference>
<dbReference type="Proteomes" id="UP000184693">
    <property type="component" value="Unassembled WGS sequence"/>
</dbReference>
<sequence>MSSRSISSRAVPATTRGPAPSLRATLSRVARLMWRSSERHSLYQVMLAAGHEEGLQEHLVQRPHSTPQR</sequence>
<gene>
    <name evidence="2" type="ORF">SAMN05444168_6464</name>
</gene>
<reference evidence="2 3" key="1">
    <citation type="submission" date="2016-11" db="EMBL/GenBank/DDBJ databases">
        <authorList>
            <person name="Jaros S."/>
            <person name="Januszkiewicz K."/>
            <person name="Wedrychowicz H."/>
        </authorList>
    </citation>
    <scope>NUCLEOTIDE SEQUENCE [LARGE SCALE GENOMIC DNA]</scope>
    <source>
        <strain evidence="2 3">GAS86</strain>
    </source>
</reference>
<evidence type="ECO:0000256" key="1">
    <source>
        <dbReference type="SAM" id="MobiDB-lite"/>
    </source>
</evidence>
<proteinExistence type="predicted"/>
<accession>A0A1N6K9V6</accession>
<protein>
    <submittedName>
        <fullName evidence="2">Uncharacterized protein</fullName>
    </submittedName>
</protein>
<evidence type="ECO:0000313" key="2">
    <source>
        <dbReference type="EMBL" id="SIO53117.1"/>
    </source>
</evidence>